<dbReference type="SUPFAM" id="SSF110296">
    <property type="entry name" value="Oligoxyloglucan reducing end-specific cellobiohydrolase"/>
    <property type="match status" value="1"/>
</dbReference>
<dbReference type="InterPro" id="IPR015943">
    <property type="entry name" value="WD40/YVTN_repeat-like_dom_sf"/>
</dbReference>
<dbReference type="Gene3D" id="2.130.10.10">
    <property type="entry name" value="YVTN repeat-like/Quinoprotein amine dehydrogenase"/>
    <property type="match status" value="2"/>
</dbReference>
<reference evidence="1 2" key="1">
    <citation type="submission" date="2019-09" db="EMBL/GenBank/DDBJ databases">
        <authorList>
            <person name="Chandra G."/>
            <person name="Truman W A."/>
        </authorList>
    </citation>
    <scope>NUCLEOTIDE SEQUENCE [LARGE SCALE GENOMIC DNA]</scope>
    <source>
        <strain evidence="1">PS870</strain>
    </source>
</reference>
<proteinExistence type="predicted"/>
<protein>
    <submittedName>
        <fullName evidence="1">Uncharacterized protein</fullName>
    </submittedName>
</protein>
<name>A0A5E7QMA8_PSEFL</name>
<gene>
    <name evidence="1" type="ORF">PS870_06507</name>
</gene>
<dbReference type="EMBL" id="CABVIK010000047">
    <property type="protein sequence ID" value="VVP62027.1"/>
    <property type="molecule type" value="Genomic_DNA"/>
</dbReference>
<evidence type="ECO:0000313" key="1">
    <source>
        <dbReference type="EMBL" id="VVP62027.1"/>
    </source>
</evidence>
<organism evidence="1 2">
    <name type="scientific">Pseudomonas fluorescens</name>
    <dbReference type="NCBI Taxonomy" id="294"/>
    <lineage>
        <taxon>Bacteria</taxon>
        <taxon>Pseudomonadati</taxon>
        <taxon>Pseudomonadota</taxon>
        <taxon>Gammaproteobacteria</taxon>
        <taxon>Pseudomonadales</taxon>
        <taxon>Pseudomonadaceae</taxon>
        <taxon>Pseudomonas</taxon>
    </lineage>
</organism>
<dbReference type="Proteomes" id="UP000349468">
    <property type="component" value="Unassembled WGS sequence"/>
</dbReference>
<accession>A0A5E7QMA8</accession>
<sequence length="654" mass="72051">MQDLKSQKIIIKKFNFQWKTITPAQLGSDIETVNIGETNIICGSGNGAAIKSVNSDSDGWRFINKASDGAIISNINSAKMMADNEGTFSDGDGFFYYDGINTIKCDVLNTNLPSNHVNKVARLSYGEEDSRIWLACTDSGMYNGFPDDAVNYSVITTDDGLPSNYVRDFASNNFYSLYVTDKGLAIAPASLPLGITGKTIPVTGIDFIRNTDFLFAATEFATTVDFRENPQTCFITASANKVAVSYDNGKTWEDFTPPELGVRTITCIEIDDSALYVGTNDGLFISHKNKEIWFHYTKADGLAGNKVQDISVDVFRGKYLMVATDQGLCQGLCFNWSTVTIPDATQIYSLVNVRDGDEISKIFYAGTDIGLYKSSDDCATWTNIYNKKPVISLATTKYSNGTLFVGTDGDGIFIYQRAKGVNEKTPATYRYTTLNGLSSNRVSWIAPWAPNNFSQRVFVSYYDAPEVSYIDAYNDDWNSFSLSQNNLPLGLGSSIRVLNDKLYISTYDYENMGAYVAVSQAKLELDDGSKNIIFNIAYQEPGTEIVQDVAEVGGNVYMTSMVYYNLPDLRAADENQINNWHFVAASLPGENYMATNKGILYVNGSHSLLCYDPSTDELKAYPSMGGQQAPLIANNKIYILSSNNISCSDLSGFN</sequence>
<dbReference type="AlphaFoldDB" id="A0A5E7QMA8"/>
<evidence type="ECO:0000313" key="2">
    <source>
        <dbReference type="Proteomes" id="UP000349468"/>
    </source>
</evidence>